<reference evidence="1 2" key="1">
    <citation type="submission" date="2016-11" db="EMBL/GenBank/DDBJ databases">
        <authorList>
            <person name="Varghese N."/>
            <person name="Submissions S."/>
        </authorList>
    </citation>
    <scope>NUCLEOTIDE SEQUENCE [LARGE SCALE GENOMIC DNA]</scope>
    <source>
        <strain evidence="1 2">DSM 1</strain>
    </source>
</reference>
<gene>
    <name evidence="1" type="ORF">SAMN02745208_02814</name>
</gene>
<dbReference type="GO" id="GO:0005198">
    <property type="term" value="F:structural molecule activity"/>
    <property type="evidence" value="ECO:0007669"/>
    <property type="project" value="InterPro"/>
</dbReference>
<dbReference type="KEGG" id="bcoa:BF29_2607"/>
<dbReference type="EMBL" id="FQUB01000082">
    <property type="protein sequence ID" value="SHF86938.1"/>
    <property type="molecule type" value="Genomic_DNA"/>
</dbReference>
<dbReference type="GeneID" id="29814630"/>
<proteinExistence type="predicted"/>
<comment type="caution">
    <text evidence="1">The sequence shown here is derived from an EMBL/GenBank/DDBJ whole genome shotgun (WGS) entry which is preliminary data.</text>
</comment>
<dbReference type="RefSeq" id="WP_029142854.1">
    <property type="nucleotide sequence ID" value="NZ_ALAS01000214.1"/>
</dbReference>
<protein>
    <submittedName>
        <fullName evidence="1">Phage minor capsid protein 2</fullName>
    </submittedName>
</protein>
<accession>A0A0B5X5R3</accession>
<evidence type="ECO:0000313" key="2">
    <source>
        <dbReference type="Proteomes" id="UP000184029"/>
    </source>
</evidence>
<organism evidence="1 2">
    <name type="scientific">Heyndrickxia coagulans DSM 1 = ATCC 7050</name>
    <dbReference type="NCBI Taxonomy" id="1121088"/>
    <lineage>
        <taxon>Bacteria</taxon>
        <taxon>Bacillati</taxon>
        <taxon>Bacillota</taxon>
        <taxon>Bacilli</taxon>
        <taxon>Bacillales</taxon>
        <taxon>Bacillaceae</taxon>
        <taxon>Heyndrickxia</taxon>
    </lineage>
</organism>
<evidence type="ECO:0000313" key="1">
    <source>
        <dbReference type="EMBL" id="SHF86938.1"/>
    </source>
</evidence>
<dbReference type="AlphaFoldDB" id="A0A0B5X5R3"/>
<dbReference type="Pfam" id="PF06152">
    <property type="entry name" value="Phage_min_cap2"/>
    <property type="match status" value="1"/>
</dbReference>
<dbReference type="KEGG" id="bcoa:BF29_2530"/>
<dbReference type="InterPro" id="IPR009319">
    <property type="entry name" value="Phage_A118_VSP1"/>
</dbReference>
<dbReference type="HOGENOM" id="CLU_025929_3_0_9"/>
<name>A0A0B5X5R3_HEYCO</name>
<dbReference type="Proteomes" id="UP000184029">
    <property type="component" value="Unassembled WGS sequence"/>
</dbReference>
<sequence length="369" mass="42088">MLTPNQLEQLAKPLINIYGQLEIDIIKAIVKRLETKQDITKDNVLHWKFEKLRQLGDLNKDVIQLISLMTGKTEKELEKLIKESMKQSVQPMDNWLSGLADDGKIDKAPPLEQDTRIFNTLLTFQRQATSTLNLTNSTILQNSQQVYRDIISQSTVSVMTGMKTHQQAVADTAAKWAEKGIPALVDKKGRQWSIEGYIPMVVKSVANNVANQTQFDRMDSYGVDLIEISSHVGARPGCAPYQGRIFDRNGKSKKYPSLASTTYGKPAGIFGINCHHHPYPYIPGVSVKRYEPYPIEENAKAYEQSQQQRKMERDIRKAKNNLEVIRRLGTKEDVAAARKKVREKQANMRAFINDTGRTRRYDREQIIKK</sequence>